<dbReference type="GO" id="GO:0009279">
    <property type="term" value="C:cell outer membrane"/>
    <property type="evidence" value="ECO:0007669"/>
    <property type="project" value="UniProtKB-SubCell"/>
</dbReference>
<dbReference type="Gene3D" id="2.40.170.20">
    <property type="entry name" value="TonB-dependent receptor, beta-barrel domain"/>
    <property type="match status" value="1"/>
</dbReference>
<comment type="similarity">
    <text evidence="12 13">Belongs to the TonB-dependent receptor family.</text>
</comment>
<evidence type="ECO:0000256" key="6">
    <source>
        <dbReference type="ARBA" id="ARBA00022729"/>
    </source>
</evidence>
<protein>
    <submittedName>
        <fullName evidence="18">Ligand-gated channel protein</fullName>
    </submittedName>
</protein>
<evidence type="ECO:0000256" key="1">
    <source>
        <dbReference type="ARBA" id="ARBA00004571"/>
    </source>
</evidence>
<reference evidence="18 19" key="1">
    <citation type="submission" date="2017-03" db="EMBL/GenBank/DDBJ databases">
        <title>Whole genome sequences of fourteen strains of Bradyrhizobium canariense and one strain of Bradyrhizobium japonicum isolated from Lupinus (Papilionoideae: Genisteae) species in Algeria.</title>
        <authorList>
            <person name="Crovadore J."/>
            <person name="Chekireb D."/>
            <person name="Brachmann A."/>
            <person name="Chablais R."/>
            <person name="Cochard B."/>
            <person name="Lefort F."/>
        </authorList>
    </citation>
    <scope>NUCLEOTIDE SEQUENCE [LARGE SCALE GENOMIC DNA]</scope>
    <source>
        <strain evidence="18 19">UBMA197</strain>
    </source>
</reference>
<dbReference type="InterPro" id="IPR039426">
    <property type="entry name" value="TonB-dep_rcpt-like"/>
</dbReference>
<evidence type="ECO:0000256" key="5">
    <source>
        <dbReference type="ARBA" id="ARBA00022692"/>
    </source>
</evidence>
<feature type="chain" id="PRO_5011965840" evidence="15">
    <location>
        <begin position="35"/>
        <end position="807"/>
    </location>
</feature>
<dbReference type="SUPFAM" id="SSF56935">
    <property type="entry name" value="Porins"/>
    <property type="match status" value="1"/>
</dbReference>
<evidence type="ECO:0000256" key="7">
    <source>
        <dbReference type="ARBA" id="ARBA00023004"/>
    </source>
</evidence>
<evidence type="ECO:0000256" key="2">
    <source>
        <dbReference type="ARBA" id="ARBA00022448"/>
    </source>
</evidence>
<evidence type="ECO:0000259" key="16">
    <source>
        <dbReference type="Pfam" id="PF00593"/>
    </source>
</evidence>
<feature type="region of interest" description="Disordered" evidence="14">
    <location>
        <begin position="37"/>
        <end position="81"/>
    </location>
</feature>
<dbReference type="Gene3D" id="2.170.130.10">
    <property type="entry name" value="TonB-dependent receptor, plug domain"/>
    <property type="match status" value="1"/>
</dbReference>
<organism evidence="18 19">
    <name type="scientific">Bradyrhizobium japonicum</name>
    <dbReference type="NCBI Taxonomy" id="375"/>
    <lineage>
        <taxon>Bacteria</taxon>
        <taxon>Pseudomonadati</taxon>
        <taxon>Pseudomonadota</taxon>
        <taxon>Alphaproteobacteria</taxon>
        <taxon>Hyphomicrobiales</taxon>
        <taxon>Nitrobacteraceae</taxon>
        <taxon>Bradyrhizobium</taxon>
    </lineage>
</organism>
<dbReference type="Proteomes" id="UP000193335">
    <property type="component" value="Unassembled WGS sequence"/>
</dbReference>
<evidence type="ECO:0000256" key="3">
    <source>
        <dbReference type="ARBA" id="ARBA00022452"/>
    </source>
</evidence>
<evidence type="ECO:0000256" key="13">
    <source>
        <dbReference type="RuleBase" id="RU003357"/>
    </source>
</evidence>
<dbReference type="PROSITE" id="PS52016">
    <property type="entry name" value="TONB_DEPENDENT_REC_3"/>
    <property type="match status" value="1"/>
</dbReference>
<evidence type="ECO:0000256" key="10">
    <source>
        <dbReference type="ARBA" id="ARBA00023136"/>
    </source>
</evidence>
<evidence type="ECO:0000256" key="12">
    <source>
        <dbReference type="PROSITE-ProRule" id="PRU01360"/>
    </source>
</evidence>
<dbReference type="InterPro" id="IPR012910">
    <property type="entry name" value="Plug_dom"/>
</dbReference>
<gene>
    <name evidence="18" type="ORF">BSZ19_28995</name>
</gene>
<keyword evidence="5 12" id="KW-0812">Transmembrane</keyword>
<evidence type="ECO:0000259" key="17">
    <source>
        <dbReference type="Pfam" id="PF07715"/>
    </source>
</evidence>
<evidence type="ECO:0000256" key="14">
    <source>
        <dbReference type="SAM" id="MobiDB-lite"/>
    </source>
</evidence>
<accession>A0A1Y2JKI6</accession>
<evidence type="ECO:0000256" key="15">
    <source>
        <dbReference type="SAM" id="SignalP"/>
    </source>
</evidence>
<keyword evidence="4" id="KW-0410">Iron transport</keyword>
<proteinExistence type="inferred from homology"/>
<keyword evidence="7" id="KW-0408">Iron</keyword>
<dbReference type="InterPro" id="IPR000531">
    <property type="entry name" value="Beta-barrel_TonB"/>
</dbReference>
<dbReference type="InterPro" id="IPR037066">
    <property type="entry name" value="Plug_dom_sf"/>
</dbReference>
<dbReference type="GO" id="GO:0015344">
    <property type="term" value="F:siderophore uptake transmembrane transporter activity"/>
    <property type="evidence" value="ECO:0007669"/>
    <property type="project" value="TreeGrafter"/>
</dbReference>
<keyword evidence="8" id="KW-0406">Ion transport</keyword>
<dbReference type="EMBL" id="NAFL01000268">
    <property type="protein sequence ID" value="OSJ28831.1"/>
    <property type="molecule type" value="Genomic_DNA"/>
</dbReference>
<evidence type="ECO:0000313" key="19">
    <source>
        <dbReference type="Proteomes" id="UP000193335"/>
    </source>
</evidence>
<keyword evidence="9 13" id="KW-0798">TonB box</keyword>
<dbReference type="Pfam" id="PF07715">
    <property type="entry name" value="Plug"/>
    <property type="match status" value="1"/>
</dbReference>
<evidence type="ECO:0000313" key="18">
    <source>
        <dbReference type="EMBL" id="OSJ28831.1"/>
    </source>
</evidence>
<dbReference type="Pfam" id="PF00593">
    <property type="entry name" value="TonB_dep_Rec_b-barrel"/>
    <property type="match status" value="1"/>
</dbReference>
<keyword evidence="3 12" id="KW-1134">Transmembrane beta strand</keyword>
<name>A0A1Y2JKI6_BRAJP</name>
<dbReference type="InterPro" id="IPR036942">
    <property type="entry name" value="Beta-barrel_TonB_sf"/>
</dbReference>
<dbReference type="PANTHER" id="PTHR32552">
    <property type="entry name" value="FERRICHROME IRON RECEPTOR-RELATED"/>
    <property type="match status" value="1"/>
</dbReference>
<keyword evidence="11 12" id="KW-0998">Cell outer membrane</keyword>
<keyword evidence="10 12" id="KW-0472">Membrane</keyword>
<comment type="caution">
    <text evidence="18">The sequence shown here is derived from an EMBL/GenBank/DDBJ whole genome shotgun (WGS) entry which is preliminary data.</text>
</comment>
<sequence length="807" mass="87557">MQNLHFRAGARPALSRAFLITLLSSVSLSSAALAQSAAQDNRSREVGPVIVSPPAPRQAPAVSPGTQKQRAARRAAGRNRGAPAIAVPAAQAPSGPVQTPLNTAAVTDVGSRLGITAREMPATVEVIGQQTMQNLGIRTTTDVAKAAVGVTGGDAPGAPAIFSMRGFSGDQISTLYNGIPIGPSTMTGRPMDVAGLQQVEIIKGPDSLVAGLGATGGAINYVNKAPHTGPIVNDAFTSYDSFNGYRAGYGSGGSTLINGLDYRFDISHFNNKGFIDDTYSKLSNVSGQLNYRVNENLRIWGATEYRQDNDRFYWGTPLVPANAPGIVPTYGVVSGLWSNYYLGGGTPVPVTIDARTLTTNYNVLDNHSGANELWLRSGFQWDITNNISLKSLVYGYDAHRHWFNNEISSFDQTVGNFAGAQSIYRERLALDHAQRLYGNITDLTVNSNLGGMDNRFVATVAASSNQFNVSQDTLFFNDYVDLLNPDRGLYGPRSDEKIYTHLDTASLSFEDRLKLTSTFALIGGIRFENIELSRTRFDENGLLKANYPFSKTFNPVTGRIGYTWDIAPGVMLYSQYATAADPTVANIFILRPTTPLLLTTSRTYETGVKLLSADRRAEATFSAFDIERKNVYVPESGILFNVAGKMASKGVEIAAAVNPVAGLKLWGNVAFVQSRFIDFTYVDGNGDFQSYSGKTPPNVPNFIANAGASYRFDTKLPVEIGGLVRHVGDRFNFQDNLVTMDAYTIFDAYAFVDIPKAYFPGVDQTRISFRVRNLTNKPYAAWGDPGYTDQIILGAPRSYEIAASFKW</sequence>
<dbReference type="PANTHER" id="PTHR32552:SF68">
    <property type="entry name" value="FERRICHROME OUTER MEMBRANE TRANSPORTER_PHAGE RECEPTOR"/>
    <property type="match status" value="1"/>
</dbReference>
<evidence type="ECO:0000256" key="4">
    <source>
        <dbReference type="ARBA" id="ARBA00022496"/>
    </source>
</evidence>
<feature type="signal peptide" evidence="15">
    <location>
        <begin position="1"/>
        <end position="34"/>
    </location>
</feature>
<evidence type="ECO:0000256" key="9">
    <source>
        <dbReference type="ARBA" id="ARBA00023077"/>
    </source>
</evidence>
<evidence type="ECO:0000256" key="11">
    <source>
        <dbReference type="ARBA" id="ARBA00023237"/>
    </source>
</evidence>
<keyword evidence="2 12" id="KW-0813">Transport</keyword>
<feature type="domain" description="TonB-dependent receptor plug" evidence="17">
    <location>
        <begin position="117"/>
        <end position="218"/>
    </location>
</feature>
<comment type="subcellular location">
    <subcellularLocation>
        <location evidence="1 12">Cell outer membrane</location>
        <topology evidence="1 12">Multi-pass membrane protein</topology>
    </subcellularLocation>
</comment>
<keyword evidence="6 15" id="KW-0732">Signal</keyword>
<dbReference type="AlphaFoldDB" id="A0A1Y2JKI6"/>
<feature type="domain" description="TonB-dependent receptor-like beta-barrel" evidence="16">
    <location>
        <begin position="342"/>
        <end position="774"/>
    </location>
</feature>
<evidence type="ECO:0000256" key="8">
    <source>
        <dbReference type="ARBA" id="ARBA00023065"/>
    </source>
</evidence>